<dbReference type="InterPro" id="IPR012337">
    <property type="entry name" value="RNaseH-like_sf"/>
</dbReference>
<dbReference type="RefSeq" id="WP_055247390.1">
    <property type="nucleotide sequence ID" value="NZ_BSCI01000007.1"/>
</dbReference>
<evidence type="ECO:0000259" key="2">
    <source>
        <dbReference type="PROSITE" id="PS50994"/>
    </source>
</evidence>
<reference evidence="3" key="4">
    <citation type="submission" date="2022-11" db="EMBL/GenBank/DDBJ databases">
        <title>Draft genome sequence of Coprococcus comes strain 31264.</title>
        <authorList>
            <person name="Hisatomi A."/>
            <person name="Ohkuma M."/>
            <person name="Sakamoto M."/>
        </authorList>
    </citation>
    <scope>NUCLEOTIDE SEQUENCE</scope>
    <source>
        <strain evidence="3">JCM 31264</strain>
    </source>
</reference>
<evidence type="ECO:0000256" key="1">
    <source>
        <dbReference type="ARBA" id="ARBA00002286"/>
    </source>
</evidence>
<reference evidence="4 5" key="1">
    <citation type="submission" date="2020-04" db="EMBL/GenBank/DDBJ databases">
        <authorList>
            <person name="Pieper L."/>
        </authorList>
    </citation>
    <scope>NUCLEOTIDE SEQUENCE [LARGE SCALE GENOMIC DNA]</scope>
    <source>
        <strain evidence="4 5">F22</strain>
    </source>
</reference>
<evidence type="ECO:0000313" key="4">
    <source>
        <dbReference type="EMBL" id="NUN88136.1"/>
    </source>
</evidence>
<dbReference type="InterPro" id="IPR025948">
    <property type="entry name" value="HTH-like_dom"/>
</dbReference>
<dbReference type="Pfam" id="PF13333">
    <property type="entry name" value="rve_2"/>
    <property type="match status" value="1"/>
</dbReference>
<dbReference type="AlphaFoldDB" id="A0A174NQQ6"/>
<protein>
    <submittedName>
        <fullName evidence="3 4">Transposase</fullName>
    </submittedName>
</protein>
<dbReference type="InterPro" id="IPR048020">
    <property type="entry name" value="Transpos_IS3"/>
</dbReference>
<dbReference type="Gene3D" id="3.30.420.10">
    <property type="entry name" value="Ribonuclease H-like superfamily/Ribonuclease H"/>
    <property type="match status" value="1"/>
</dbReference>
<dbReference type="InterPro" id="IPR050900">
    <property type="entry name" value="Transposase_IS3/IS150/IS904"/>
</dbReference>
<feature type="domain" description="Integrase catalytic" evidence="2">
    <location>
        <begin position="132"/>
        <end position="293"/>
    </location>
</feature>
<dbReference type="NCBIfam" id="NF033516">
    <property type="entry name" value="transpos_IS3"/>
    <property type="match status" value="1"/>
</dbReference>
<dbReference type="Proteomes" id="UP001145109">
    <property type="component" value="Unassembled WGS sequence"/>
</dbReference>
<reference evidence="4 5" key="2">
    <citation type="submission" date="2020-07" db="EMBL/GenBank/DDBJ databases">
        <title>Bacterial metabolism rescues the inhibition of intestinal drug absorption by food and drug additives.</title>
        <authorList>
            <person name="Zou L."/>
            <person name="Spanogiannopoulos P."/>
            <person name="Chien H.-C."/>
            <person name="Pieper L.M."/>
            <person name="Cai W."/>
            <person name="Khuri N."/>
            <person name="Pottel J."/>
            <person name="Vora B."/>
            <person name="Ni Z."/>
            <person name="Tsakalozou E."/>
            <person name="Zhang W."/>
            <person name="Shoichet B.K."/>
            <person name="Giacomini K.M."/>
            <person name="Turnbaugh P.J."/>
        </authorList>
    </citation>
    <scope>NUCLEOTIDE SEQUENCE [LARGE SCALE GENOMIC DNA]</scope>
    <source>
        <strain evidence="4 5">F22</strain>
    </source>
</reference>
<evidence type="ECO:0000313" key="3">
    <source>
        <dbReference type="EMBL" id="GLG86964.1"/>
    </source>
</evidence>
<comment type="function">
    <text evidence="1">Involved in the transposition of the insertion sequence.</text>
</comment>
<gene>
    <name evidence="3" type="ORF">comes_15090</name>
    <name evidence="4" type="ORF">HUU93_16445</name>
</gene>
<name>A0A174NQQ6_9FIRM</name>
<accession>A0A174NQQ6</accession>
<dbReference type="PANTHER" id="PTHR46889">
    <property type="entry name" value="TRANSPOSASE INSF FOR INSERTION SEQUENCE IS3B-RELATED"/>
    <property type="match status" value="1"/>
</dbReference>
<sequence length="304" mass="35575">MTEAIYLEVAEKAEAARKAKRRVSVSGMLKILGVSRAGYNAWLKHVPSNAEKRREAVKAKIKDIYDESKQNYGAPKITQVLRKAGEIISERTVGQYMKQMGIKAQWVKPWTITTKDSDFSNELQNILDEQFNPERPNTVWCSDITYIWTIDGFVYLTSIMDLYSRKIIAWTLSNTLEVSCVIETINKAKARRKIEEPLILHSDRGSQYVSNEYKRVTANMQCSYSKKAYPWDNACIESFHSLIKREWLNRFKICDYGHAYRLVFEYLEAFYNTKRIHSHCDYMSPNDYEELYRRVQQHELLMAG</sequence>
<proteinExistence type="predicted"/>
<dbReference type="PROSITE" id="PS50994">
    <property type="entry name" value="INTEGRASE"/>
    <property type="match status" value="1"/>
</dbReference>
<dbReference type="EMBL" id="BSCI01000007">
    <property type="protein sequence ID" value="GLG86964.1"/>
    <property type="molecule type" value="Genomic_DNA"/>
</dbReference>
<reference evidence="3" key="3">
    <citation type="submission" date="2022-09" db="EMBL/GenBank/DDBJ databases">
        <title>Draft genome sequence of Coprococcus comes strain 31264.</title>
        <authorList>
            <person name="Atsushi H."/>
            <person name="Moriya O."/>
            <person name="Mitsuo S."/>
        </authorList>
    </citation>
    <scope>NUCLEOTIDE SEQUENCE</scope>
    <source>
        <strain evidence="3">JCM 31264</strain>
    </source>
</reference>
<dbReference type="GO" id="GO:0015074">
    <property type="term" value="P:DNA integration"/>
    <property type="evidence" value="ECO:0007669"/>
    <property type="project" value="InterPro"/>
</dbReference>
<dbReference type="InterPro" id="IPR036397">
    <property type="entry name" value="RNaseH_sf"/>
</dbReference>
<dbReference type="Pfam" id="PF13276">
    <property type="entry name" value="HTH_21"/>
    <property type="match status" value="1"/>
</dbReference>
<dbReference type="EMBL" id="JABWDC010000159">
    <property type="protein sequence ID" value="NUN88136.1"/>
    <property type="molecule type" value="Genomic_DNA"/>
</dbReference>
<dbReference type="SUPFAM" id="SSF53098">
    <property type="entry name" value="Ribonuclease H-like"/>
    <property type="match status" value="1"/>
</dbReference>
<dbReference type="Pfam" id="PF00665">
    <property type="entry name" value="rve"/>
    <property type="match status" value="1"/>
</dbReference>
<dbReference type="OrthoDB" id="9775203at2"/>
<evidence type="ECO:0000313" key="5">
    <source>
        <dbReference type="Proteomes" id="UP000554488"/>
    </source>
</evidence>
<dbReference type="GO" id="GO:0003676">
    <property type="term" value="F:nucleic acid binding"/>
    <property type="evidence" value="ECO:0007669"/>
    <property type="project" value="InterPro"/>
</dbReference>
<comment type="caution">
    <text evidence="4">The sequence shown here is derived from an EMBL/GenBank/DDBJ whole genome shotgun (WGS) entry which is preliminary data.</text>
</comment>
<dbReference type="Proteomes" id="UP000554488">
    <property type="component" value="Unassembled WGS sequence"/>
</dbReference>
<dbReference type="PANTHER" id="PTHR46889:SF4">
    <property type="entry name" value="TRANSPOSASE INSO FOR INSERTION SEQUENCE ELEMENT IS911B-RELATED"/>
    <property type="match status" value="1"/>
</dbReference>
<organism evidence="4 5">
    <name type="scientific">Coprococcus comes</name>
    <dbReference type="NCBI Taxonomy" id="410072"/>
    <lineage>
        <taxon>Bacteria</taxon>
        <taxon>Bacillati</taxon>
        <taxon>Bacillota</taxon>
        <taxon>Clostridia</taxon>
        <taxon>Lachnospirales</taxon>
        <taxon>Lachnospiraceae</taxon>
        <taxon>Coprococcus</taxon>
    </lineage>
</organism>
<dbReference type="InterPro" id="IPR001584">
    <property type="entry name" value="Integrase_cat-core"/>
</dbReference>